<dbReference type="STRING" id="326427.Cagg_3616"/>
<dbReference type="PROSITE" id="PS51257">
    <property type="entry name" value="PROKAR_LIPOPROTEIN"/>
    <property type="match status" value="1"/>
</dbReference>
<dbReference type="KEGG" id="cag:Cagg_3616"/>
<dbReference type="InterPro" id="IPR012336">
    <property type="entry name" value="Thioredoxin-like_fold"/>
</dbReference>
<dbReference type="InterPro" id="IPR036249">
    <property type="entry name" value="Thioredoxin-like_sf"/>
</dbReference>
<dbReference type="eggNOG" id="COG1651">
    <property type="taxonomic scope" value="Bacteria"/>
</dbReference>
<evidence type="ECO:0000259" key="3">
    <source>
        <dbReference type="PROSITE" id="PS51352"/>
    </source>
</evidence>
<proteinExistence type="inferred from homology"/>
<dbReference type="InterPro" id="IPR013766">
    <property type="entry name" value="Thioredoxin_domain"/>
</dbReference>
<feature type="domain" description="Thioredoxin" evidence="3">
    <location>
        <begin position="69"/>
        <end position="270"/>
    </location>
</feature>
<dbReference type="PROSITE" id="PS51352">
    <property type="entry name" value="THIOREDOXIN_2"/>
    <property type="match status" value="1"/>
</dbReference>
<feature type="chain" id="PRO_5002872621" evidence="2">
    <location>
        <begin position="26"/>
        <end position="293"/>
    </location>
</feature>
<gene>
    <name evidence="4" type="ordered locus">Cagg_3616</name>
</gene>
<keyword evidence="2" id="KW-0732">Signal</keyword>
<reference evidence="4" key="1">
    <citation type="submission" date="2008-12" db="EMBL/GenBank/DDBJ databases">
        <title>Complete sequence of Chloroflexus aggregans DSM 9485.</title>
        <authorList>
            <consortium name="US DOE Joint Genome Institute"/>
            <person name="Lucas S."/>
            <person name="Copeland A."/>
            <person name="Lapidus A."/>
            <person name="Glavina del Rio T."/>
            <person name="Dalin E."/>
            <person name="Tice H."/>
            <person name="Pitluck S."/>
            <person name="Foster B."/>
            <person name="Larimer F."/>
            <person name="Land M."/>
            <person name="Hauser L."/>
            <person name="Kyrpides N."/>
            <person name="Mikhailova N."/>
            <person name="Bryant D."/>
            <person name="Richardson P."/>
        </authorList>
    </citation>
    <scope>NUCLEOTIDE SEQUENCE</scope>
    <source>
        <strain evidence="4">DSM 9485</strain>
    </source>
</reference>
<evidence type="ECO:0000313" key="5">
    <source>
        <dbReference type="Proteomes" id="UP000002508"/>
    </source>
</evidence>
<protein>
    <submittedName>
        <fullName evidence="4">DSBA oxidoreductase</fullName>
    </submittedName>
</protein>
<keyword evidence="5" id="KW-1185">Reference proteome</keyword>
<evidence type="ECO:0000256" key="1">
    <source>
        <dbReference type="ARBA" id="ARBA00005791"/>
    </source>
</evidence>
<name>B8GA78_CHLAD</name>
<accession>B8GA78</accession>
<dbReference type="HOGENOM" id="CLU_000288_47_1_0"/>
<sequence>MTYHRSQSKLLHSCTLIFALCIVLAGCAATANMPTPSPTIARLPTVTPEPLAAPTPTARIIRLGETSIPTPSTTALPTPLITDSGVLTASMARLGLSAEPYAVLGDPNAPVTIVEFTDFGCPFCRRHHLLTFRTLVEEFVATGRVFYVIKHLPVSSQQGEQAALAAICAGEQGRYWEMHNALFADGEAWQGNETIAQRRIDAIAAELGFDVAALRACTERTDTKAIIARHVSEAHTLRVFGTPVFFINNRLLAGAQPIEVWRQVLAVGAQRCCAPTGDGVGCGCGRARLLWWY</sequence>
<evidence type="ECO:0000313" key="4">
    <source>
        <dbReference type="EMBL" id="ACL26453.1"/>
    </source>
</evidence>
<dbReference type="AlphaFoldDB" id="B8GA78"/>
<dbReference type="Proteomes" id="UP000002508">
    <property type="component" value="Chromosome"/>
</dbReference>
<organism evidence="4 5">
    <name type="scientific">Chloroflexus aggregans (strain MD-66 / DSM 9485)</name>
    <dbReference type="NCBI Taxonomy" id="326427"/>
    <lineage>
        <taxon>Bacteria</taxon>
        <taxon>Bacillati</taxon>
        <taxon>Chloroflexota</taxon>
        <taxon>Chloroflexia</taxon>
        <taxon>Chloroflexales</taxon>
        <taxon>Chloroflexineae</taxon>
        <taxon>Chloroflexaceae</taxon>
        <taxon>Chloroflexus</taxon>
    </lineage>
</organism>
<feature type="signal peptide" evidence="2">
    <location>
        <begin position="1"/>
        <end position="25"/>
    </location>
</feature>
<dbReference type="PANTHER" id="PTHR13887:SF56">
    <property type="entry name" value="THIOREDOXIN-LIKE REDUCTASE RV2466C"/>
    <property type="match status" value="1"/>
</dbReference>
<dbReference type="Pfam" id="PF13462">
    <property type="entry name" value="Thioredoxin_4"/>
    <property type="match status" value="1"/>
</dbReference>
<dbReference type="OrthoDB" id="9784686at2"/>
<dbReference type="PANTHER" id="PTHR13887">
    <property type="entry name" value="GLUTATHIONE S-TRANSFERASE KAPPA"/>
    <property type="match status" value="1"/>
</dbReference>
<dbReference type="SUPFAM" id="SSF52833">
    <property type="entry name" value="Thioredoxin-like"/>
    <property type="match status" value="1"/>
</dbReference>
<comment type="similarity">
    <text evidence="1">Belongs to the thioredoxin family. DsbA subfamily.</text>
</comment>
<dbReference type="RefSeq" id="WP_015942299.1">
    <property type="nucleotide sequence ID" value="NC_011831.1"/>
</dbReference>
<dbReference type="EMBL" id="CP001337">
    <property type="protein sequence ID" value="ACL26453.1"/>
    <property type="molecule type" value="Genomic_DNA"/>
</dbReference>
<dbReference type="Gene3D" id="3.40.30.10">
    <property type="entry name" value="Glutaredoxin"/>
    <property type="match status" value="1"/>
</dbReference>
<evidence type="ECO:0000256" key="2">
    <source>
        <dbReference type="SAM" id="SignalP"/>
    </source>
</evidence>